<evidence type="ECO:0000256" key="2">
    <source>
        <dbReference type="SAM" id="MobiDB-lite"/>
    </source>
</evidence>
<evidence type="ECO:0000313" key="5">
    <source>
        <dbReference type="EMBL" id="MRH73601.1"/>
    </source>
</evidence>
<accession>A0A6N7Q5R8</accession>
<dbReference type="InterPro" id="IPR000868">
    <property type="entry name" value="Isochorismatase-like_dom"/>
</dbReference>
<keyword evidence="1" id="KW-0378">Hydrolase</keyword>
<dbReference type="GO" id="GO:0016787">
    <property type="term" value="F:hydrolase activity"/>
    <property type="evidence" value="ECO:0007669"/>
    <property type="project" value="UniProtKB-KW"/>
</dbReference>
<dbReference type="CDD" id="cd00431">
    <property type="entry name" value="cysteine_hydrolases"/>
    <property type="match status" value="1"/>
</dbReference>
<sequence>MASGGAEVAPADPFSHAAVTCAHPRFTRRADHEASPAMEDRRMRQPARRRTGTQRQPATPHGAPALLIVDMISRFDFPDGARLAEAALPVAARIAQLRARFHRRGWPVLFANDNFADWRTDFEGLWTLCADPKQRGARIAACLAPRPQDYYVLKPKHSAFLGSALALLLARLQTTRLLVTGIATDACVLATAIDARMRDFQVQVPPSCCAALDAGRQQRALQVLREAFAVRISDRLPARAGG</sequence>
<dbReference type="InterPro" id="IPR050272">
    <property type="entry name" value="Isochorismatase-like_hydrls"/>
</dbReference>
<comment type="caution">
    <text evidence="4">The sequence shown here is derived from an EMBL/GenBank/DDBJ whole genome shotgun (WGS) entry which is preliminary data.</text>
</comment>
<feature type="region of interest" description="Disordered" evidence="2">
    <location>
        <begin position="26"/>
        <end position="61"/>
    </location>
</feature>
<dbReference type="EMBL" id="WJPM01000002">
    <property type="protein sequence ID" value="MRH73601.1"/>
    <property type="molecule type" value="Genomic_DNA"/>
</dbReference>
<feature type="compositionally biased region" description="Basic and acidic residues" evidence="2">
    <location>
        <begin position="28"/>
        <end position="43"/>
    </location>
</feature>
<dbReference type="PANTHER" id="PTHR43540">
    <property type="entry name" value="PEROXYUREIDOACRYLATE/UREIDOACRYLATE AMIDOHYDROLASE-RELATED"/>
    <property type="match status" value="1"/>
</dbReference>
<name>A0A6N7Q5R8_9XANT</name>
<proteinExistence type="predicted"/>
<feature type="domain" description="Isochorismatase-like" evidence="3">
    <location>
        <begin position="65"/>
        <end position="231"/>
    </location>
</feature>
<reference evidence="5" key="2">
    <citation type="journal article" date="2020" name="Plant Dis.">
        <title>A Grain Rot of Rice in Iran Caused by a Xanthomonas Strain Closely Related to X. sacchari.</title>
        <authorList>
            <person name="Mirghasempour S.A."/>
            <person name="Huang S."/>
            <person name="Studholme D.J."/>
            <person name="Brady C.L."/>
        </authorList>
    </citation>
    <scope>NUCLEOTIDE SEQUENCE</scope>
    <source>
        <strain evidence="5">SAM114</strain>
    </source>
</reference>
<dbReference type="PANTHER" id="PTHR43540:SF6">
    <property type="entry name" value="ISOCHORISMATASE-LIKE DOMAIN-CONTAINING PROTEIN"/>
    <property type="match status" value="1"/>
</dbReference>
<gene>
    <name evidence="4" type="ORF">GIY21_03085</name>
    <name evidence="5" type="ORF">GIY22_03075</name>
</gene>
<keyword evidence="6" id="KW-1185">Reference proteome</keyword>
<evidence type="ECO:0000259" key="3">
    <source>
        <dbReference type="Pfam" id="PF00857"/>
    </source>
</evidence>
<evidence type="ECO:0000313" key="6">
    <source>
        <dbReference type="Proteomes" id="UP000437931"/>
    </source>
</evidence>
<dbReference type="Proteomes" id="UP000439314">
    <property type="component" value="Unassembled WGS sequence"/>
</dbReference>
<dbReference type="AlphaFoldDB" id="A0A6N7Q5R8"/>
<dbReference type="Pfam" id="PF00857">
    <property type="entry name" value="Isochorismatase"/>
    <property type="match status" value="1"/>
</dbReference>
<evidence type="ECO:0000256" key="1">
    <source>
        <dbReference type="ARBA" id="ARBA00022801"/>
    </source>
</evidence>
<reference evidence="6 7" key="1">
    <citation type="submission" date="2019-11" db="EMBL/GenBank/DDBJ databases">
        <title>First report of rice panicle blight caused by Xanthomonas sp. in Iran.</title>
        <authorList>
            <person name="Mirghasempour S.A."/>
            <person name="Huang S."/>
            <person name="Brady C.L."/>
            <person name="Studholme D.J."/>
        </authorList>
    </citation>
    <scope>NUCLEOTIDE SEQUENCE [LARGE SCALE GENOMIC DNA]</scope>
    <source>
        <strain evidence="4 7">ASD011</strain>
        <strain evidence="6">SAM114</strain>
    </source>
</reference>
<dbReference type="EMBL" id="WJPN01000002">
    <property type="protein sequence ID" value="MRG99269.1"/>
    <property type="molecule type" value="Genomic_DNA"/>
</dbReference>
<evidence type="ECO:0000313" key="7">
    <source>
        <dbReference type="Proteomes" id="UP000439314"/>
    </source>
</evidence>
<dbReference type="Proteomes" id="UP000437931">
    <property type="component" value="Unassembled WGS sequence"/>
</dbReference>
<dbReference type="SUPFAM" id="SSF52499">
    <property type="entry name" value="Isochorismatase-like hydrolases"/>
    <property type="match status" value="1"/>
</dbReference>
<protein>
    <submittedName>
        <fullName evidence="4">Isochorismatase family protein</fullName>
    </submittedName>
</protein>
<dbReference type="Gene3D" id="3.40.50.850">
    <property type="entry name" value="Isochorismatase-like"/>
    <property type="match status" value="1"/>
</dbReference>
<organism evidence="4 7">
    <name type="scientific">Xanthomonas sontii</name>
    <dbReference type="NCBI Taxonomy" id="2650745"/>
    <lineage>
        <taxon>Bacteria</taxon>
        <taxon>Pseudomonadati</taxon>
        <taxon>Pseudomonadota</taxon>
        <taxon>Gammaproteobacteria</taxon>
        <taxon>Lysobacterales</taxon>
        <taxon>Lysobacteraceae</taxon>
        <taxon>Xanthomonas</taxon>
    </lineage>
</organism>
<dbReference type="InterPro" id="IPR036380">
    <property type="entry name" value="Isochorismatase-like_sf"/>
</dbReference>
<evidence type="ECO:0000313" key="4">
    <source>
        <dbReference type="EMBL" id="MRG99269.1"/>
    </source>
</evidence>